<name>A0A0A9FFR7_ARUDO</name>
<reference evidence="1" key="1">
    <citation type="submission" date="2014-09" db="EMBL/GenBank/DDBJ databases">
        <authorList>
            <person name="Magalhaes I.L.F."/>
            <person name="Oliveira U."/>
            <person name="Santos F.R."/>
            <person name="Vidigal T.H.D.A."/>
            <person name="Brescovit A.D."/>
            <person name="Santos A.J."/>
        </authorList>
    </citation>
    <scope>NUCLEOTIDE SEQUENCE</scope>
    <source>
        <tissue evidence="1">Shoot tissue taken approximately 20 cm above the soil surface</tissue>
    </source>
</reference>
<dbReference type="EMBL" id="GBRH01185991">
    <property type="protein sequence ID" value="JAE11905.1"/>
    <property type="molecule type" value="Transcribed_RNA"/>
</dbReference>
<organism evidence="1">
    <name type="scientific">Arundo donax</name>
    <name type="common">Giant reed</name>
    <name type="synonym">Donax arundinaceus</name>
    <dbReference type="NCBI Taxonomy" id="35708"/>
    <lineage>
        <taxon>Eukaryota</taxon>
        <taxon>Viridiplantae</taxon>
        <taxon>Streptophyta</taxon>
        <taxon>Embryophyta</taxon>
        <taxon>Tracheophyta</taxon>
        <taxon>Spermatophyta</taxon>
        <taxon>Magnoliopsida</taxon>
        <taxon>Liliopsida</taxon>
        <taxon>Poales</taxon>
        <taxon>Poaceae</taxon>
        <taxon>PACMAD clade</taxon>
        <taxon>Arundinoideae</taxon>
        <taxon>Arundineae</taxon>
        <taxon>Arundo</taxon>
    </lineage>
</organism>
<proteinExistence type="predicted"/>
<reference evidence="1" key="2">
    <citation type="journal article" date="2015" name="Data Brief">
        <title>Shoot transcriptome of the giant reed, Arundo donax.</title>
        <authorList>
            <person name="Barrero R.A."/>
            <person name="Guerrero F.D."/>
            <person name="Moolhuijzen P."/>
            <person name="Goolsby J.A."/>
            <person name="Tidwell J."/>
            <person name="Bellgard S.E."/>
            <person name="Bellgard M.I."/>
        </authorList>
    </citation>
    <scope>NUCLEOTIDE SEQUENCE</scope>
    <source>
        <tissue evidence="1">Shoot tissue taken approximately 20 cm above the soil surface</tissue>
    </source>
</reference>
<dbReference type="AlphaFoldDB" id="A0A0A9FFR7"/>
<sequence length="19" mass="1923">MQMATATGEGGDTEHGSGW</sequence>
<accession>A0A0A9FFR7</accession>
<protein>
    <submittedName>
        <fullName evidence="1">Uncharacterized protein</fullName>
    </submittedName>
</protein>
<evidence type="ECO:0000313" key="1">
    <source>
        <dbReference type="EMBL" id="JAE11905.1"/>
    </source>
</evidence>